<sequence length="409" mass="45490">MDWFYSKPATETQEMRYTSSFEKLGHSEAVLLSKHIKTPFRRHLVQPKGQSWSINTLVINGPTSQGPDESSNLIDPRRPTLVLTHGYGSGLGFFYANYDHLAAMRDSLGRPVQIVAIDWLGMGRSSRPLFEKRSRSSQKGKDDEQLIAAAEDYFVDSFETWREELGLETFALAGHSLGGYLSGCYALKHPQRLTSLTLISPFGLPAHPQASVPLGEVSKQLPLAQRLFLSAWNNNFTPQWVLRGMGPYGSKFASRVVARRFPAMDTNDQSLISNYLYNLSTLRPAAGEYALNALMELRMVPVQPTSHYEALERSTSESRRSSNAGTFGLFARNPLGVRLGKGLPAHMPVNILFGDNDWMFGNRNAIVSLDLIARRKKTKLTVIDGAGHHLYLDNPGQFADSVNASVRSL</sequence>
<keyword evidence="4" id="KW-1185">Reference proteome</keyword>
<dbReference type="GO" id="GO:0042171">
    <property type="term" value="F:lysophosphatidic acid acyltransferase activity"/>
    <property type="evidence" value="ECO:0007669"/>
    <property type="project" value="TreeGrafter"/>
</dbReference>
<evidence type="ECO:0000313" key="4">
    <source>
        <dbReference type="Proteomes" id="UP000320333"/>
    </source>
</evidence>
<evidence type="ECO:0000256" key="1">
    <source>
        <dbReference type="ARBA" id="ARBA00038097"/>
    </source>
</evidence>
<dbReference type="STRING" id="246404.A0A507FPS9"/>
<dbReference type="AlphaFoldDB" id="A0A507FPS9"/>
<organism evidence="3 4">
    <name type="scientific">Chytriomyces confervae</name>
    <dbReference type="NCBI Taxonomy" id="246404"/>
    <lineage>
        <taxon>Eukaryota</taxon>
        <taxon>Fungi</taxon>
        <taxon>Fungi incertae sedis</taxon>
        <taxon>Chytridiomycota</taxon>
        <taxon>Chytridiomycota incertae sedis</taxon>
        <taxon>Chytridiomycetes</taxon>
        <taxon>Chytridiales</taxon>
        <taxon>Chytriomycetaceae</taxon>
        <taxon>Chytriomyces</taxon>
    </lineage>
</organism>
<name>A0A507FPS9_9FUNG</name>
<proteinExistence type="inferred from homology"/>
<dbReference type="EMBL" id="QEAP01000006">
    <property type="protein sequence ID" value="TPX78273.1"/>
    <property type="molecule type" value="Genomic_DNA"/>
</dbReference>
<accession>A0A507FPS9</accession>
<gene>
    <name evidence="3" type="ORF">CcCBS67573_g00416</name>
</gene>
<dbReference type="Proteomes" id="UP000320333">
    <property type="component" value="Unassembled WGS sequence"/>
</dbReference>
<feature type="domain" description="AB hydrolase-1" evidence="2">
    <location>
        <begin position="79"/>
        <end position="395"/>
    </location>
</feature>
<evidence type="ECO:0000313" key="3">
    <source>
        <dbReference type="EMBL" id="TPX78273.1"/>
    </source>
</evidence>
<dbReference type="GO" id="GO:0055088">
    <property type="term" value="P:lipid homeostasis"/>
    <property type="evidence" value="ECO:0007669"/>
    <property type="project" value="TreeGrafter"/>
</dbReference>
<dbReference type="PANTHER" id="PTHR42886">
    <property type="entry name" value="RE40534P-RELATED"/>
    <property type="match status" value="1"/>
</dbReference>
<dbReference type="GO" id="GO:0005739">
    <property type="term" value="C:mitochondrion"/>
    <property type="evidence" value="ECO:0007669"/>
    <property type="project" value="TreeGrafter"/>
</dbReference>
<dbReference type="GO" id="GO:0006654">
    <property type="term" value="P:phosphatidic acid biosynthetic process"/>
    <property type="evidence" value="ECO:0007669"/>
    <property type="project" value="TreeGrafter"/>
</dbReference>
<evidence type="ECO:0000259" key="2">
    <source>
        <dbReference type="Pfam" id="PF00561"/>
    </source>
</evidence>
<dbReference type="InterPro" id="IPR000073">
    <property type="entry name" value="AB_hydrolase_1"/>
</dbReference>
<dbReference type="PANTHER" id="PTHR42886:SF29">
    <property type="entry name" value="PUMMELIG, ISOFORM A"/>
    <property type="match status" value="1"/>
</dbReference>
<reference evidence="3 4" key="1">
    <citation type="journal article" date="2019" name="Sci. Rep.">
        <title>Comparative genomics of chytrid fungi reveal insights into the obligate biotrophic and pathogenic lifestyle of Synchytrium endobioticum.</title>
        <authorList>
            <person name="van de Vossenberg B.T.L.H."/>
            <person name="Warris S."/>
            <person name="Nguyen H.D.T."/>
            <person name="van Gent-Pelzer M.P.E."/>
            <person name="Joly D.L."/>
            <person name="van de Geest H.C."/>
            <person name="Bonants P.J.M."/>
            <person name="Smith D.S."/>
            <person name="Levesque C.A."/>
            <person name="van der Lee T.A.J."/>
        </authorList>
    </citation>
    <scope>NUCLEOTIDE SEQUENCE [LARGE SCALE GENOMIC DNA]</scope>
    <source>
        <strain evidence="3 4">CBS 675.73</strain>
    </source>
</reference>
<dbReference type="GO" id="GO:0052689">
    <property type="term" value="F:carboxylic ester hydrolase activity"/>
    <property type="evidence" value="ECO:0007669"/>
    <property type="project" value="TreeGrafter"/>
</dbReference>
<comment type="caution">
    <text evidence="3">The sequence shown here is derived from an EMBL/GenBank/DDBJ whole genome shotgun (WGS) entry which is preliminary data.</text>
</comment>
<comment type="similarity">
    <text evidence="1">Belongs to the peptidase S33 family. ABHD4/ABHD5 subfamily.</text>
</comment>
<dbReference type="Gene3D" id="3.40.50.1820">
    <property type="entry name" value="alpha/beta hydrolase"/>
    <property type="match status" value="1"/>
</dbReference>
<protein>
    <recommendedName>
        <fullName evidence="2">AB hydrolase-1 domain-containing protein</fullName>
    </recommendedName>
</protein>
<dbReference type="OrthoDB" id="7457040at2759"/>
<dbReference type="Pfam" id="PF00561">
    <property type="entry name" value="Abhydrolase_1"/>
    <property type="match status" value="1"/>
</dbReference>
<dbReference type="InterPro" id="IPR029058">
    <property type="entry name" value="AB_hydrolase_fold"/>
</dbReference>
<dbReference type="SUPFAM" id="SSF53474">
    <property type="entry name" value="alpha/beta-Hydrolases"/>
    <property type="match status" value="1"/>
</dbReference>